<feature type="transmembrane region" description="Helical" evidence="8">
    <location>
        <begin position="403"/>
        <end position="434"/>
    </location>
</feature>
<keyword evidence="13" id="KW-1185">Reference proteome</keyword>
<dbReference type="InterPro" id="IPR032394">
    <property type="entry name" value="Anoct_dimer"/>
</dbReference>
<feature type="region of interest" description="Disordered" evidence="9">
    <location>
        <begin position="835"/>
        <end position="878"/>
    </location>
</feature>
<dbReference type="Pfam" id="PF16178">
    <property type="entry name" value="Anoct_dimer"/>
    <property type="match status" value="1"/>
</dbReference>
<organism evidence="12 13">
    <name type="scientific">Oreochromis niloticus</name>
    <name type="common">Nile tilapia</name>
    <name type="synonym">Tilapia nilotica</name>
    <dbReference type="NCBI Taxonomy" id="8128"/>
    <lineage>
        <taxon>Eukaryota</taxon>
        <taxon>Metazoa</taxon>
        <taxon>Chordata</taxon>
        <taxon>Craniata</taxon>
        <taxon>Vertebrata</taxon>
        <taxon>Euteleostomi</taxon>
        <taxon>Actinopterygii</taxon>
        <taxon>Neopterygii</taxon>
        <taxon>Teleostei</taxon>
        <taxon>Neoteleostei</taxon>
        <taxon>Acanthomorphata</taxon>
        <taxon>Ovalentaria</taxon>
        <taxon>Cichlomorphae</taxon>
        <taxon>Cichliformes</taxon>
        <taxon>Cichlidae</taxon>
        <taxon>African cichlids</taxon>
        <taxon>Pseudocrenilabrinae</taxon>
        <taxon>Oreochromini</taxon>
        <taxon>Oreochromis</taxon>
    </lineage>
</organism>
<dbReference type="GO" id="GO:0005886">
    <property type="term" value="C:plasma membrane"/>
    <property type="evidence" value="ECO:0007669"/>
    <property type="project" value="UniProtKB-SubCell"/>
</dbReference>
<feature type="domain" description="Anoctamin transmembrane" evidence="10">
    <location>
        <begin position="244"/>
        <end position="815"/>
    </location>
</feature>
<dbReference type="AlphaFoldDB" id="A0A669BSS7"/>
<feature type="region of interest" description="Disordered" evidence="9">
    <location>
        <begin position="102"/>
        <end position="123"/>
    </location>
</feature>
<gene>
    <name evidence="12" type="primary">ano2a</name>
</gene>
<keyword evidence="7" id="KW-0325">Glycoprotein</keyword>
<feature type="transmembrane region" description="Helical" evidence="8">
    <location>
        <begin position="454"/>
        <end position="475"/>
    </location>
</feature>
<feature type="transmembrane region" description="Helical" evidence="8">
    <location>
        <begin position="374"/>
        <end position="391"/>
    </location>
</feature>
<reference evidence="12" key="2">
    <citation type="submission" date="2025-08" db="UniProtKB">
        <authorList>
            <consortium name="Ensembl"/>
        </authorList>
    </citation>
    <scope>IDENTIFICATION</scope>
</reference>
<evidence type="ECO:0000256" key="4">
    <source>
        <dbReference type="ARBA" id="ARBA00022692"/>
    </source>
</evidence>
<evidence type="ECO:0000256" key="9">
    <source>
        <dbReference type="SAM" id="MobiDB-lite"/>
    </source>
</evidence>
<accession>A0A669BSS7</accession>
<evidence type="ECO:0000256" key="6">
    <source>
        <dbReference type="ARBA" id="ARBA00023136"/>
    </source>
</evidence>
<dbReference type="PANTHER" id="PTHR12308">
    <property type="entry name" value="ANOCTAMIN"/>
    <property type="match status" value="1"/>
</dbReference>
<dbReference type="GO" id="GO:0046983">
    <property type="term" value="F:protein dimerization activity"/>
    <property type="evidence" value="ECO:0007669"/>
    <property type="project" value="InterPro"/>
</dbReference>
<name>A0A669BSS7_ORENI</name>
<evidence type="ECO:0000256" key="1">
    <source>
        <dbReference type="ARBA" id="ARBA00004651"/>
    </source>
</evidence>
<comment type="caution">
    <text evidence="8">Lacks conserved residue(s) required for the propagation of feature annotation.</text>
</comment>
<dbReference type="Proteomes" id="UP000005207">
    <property type="component" value="Linkage group LG7"/>
</dbReference>
<dbReference type="PANTHER" id="PTHR12308:SF20">
    <property type="entry name" value="ANOCTAMIN-2"/>
    <property type="match status" value="1"/>
</dbReference>
<feature type="compositionally biased region" description="Basic and acidic residues" evidence="9">
    <location>
        <begin position="860"/>
        <end position="878"/>
    </location>
</feature>
<dbReference type="Ensembl" id="ENSONIT00000056083.1">
    <property type="protein sequence ID" value="ENSONIP00000037645.1"/>
    <property type="gene ID" value="ENSONIG00000015108.2"/>
</dbReference>
<feature type="transmembrane region" description="Helical" evidence="8">
    <location>
        <begin position="624"/>
        <end position="646"/>
    </location>
</feature>
<evidence type="ECO:0000256" key="2">
    <source>
        <dbReference type="ARBA" id="ARBA00009671"/>
    </source>
</evidence>
<evidence type="ECO:0000256" key="8">
    <source>
        <dbReference type="RuleBase" id="RU280814"/>
    </source>
</evidence>
<feature type="transmembrane region" description="Helical" evidence="8">
    <location>
        <begin position="255"/>
        <end position="282"/>
    </location>
</feature>
<dbReference type="GO" id="GO:0005229">
    <property type="term" value="F:intracellularly calcium-gated chloride channel activity"/>
    <property type="evidence" value="ECO:0007669"/>
    <property type="project" value="TreeGrafter"/>
</dbReference>
<keyword evidence="5 8" id="KW-1133">Transmembrane helix</keyword>
<feature type="transmembrane region" description="Helical" evidence="8">
    <location>
        <begin position="326"/>
        <end position="348"/>
    </location>
</feature>
<dbReference type="InterPro" id="IPR049452">
    <property type="entry name" value="Anoctamin_TM"/>
</dbReference>
<feature type="transmembrane region" description="Helical" evidence="8">
    <location>
        <begin position="496"/>
        <end position="513"/>
    </location>
</feature>
<sequence>MSESSSFHSQKLISLARSLSGLGLDAANGGPVNLDDNDEPPPPSGIELGPGLFFADGKRKVDYVLCYKYKKRRTSKPRLSLSSNGSLPIPIPMPIPIQGRWEAEAESGEPGAHAGDAEESKLTEEEKALMREEFEGGLLEAGLQIERDKEVCMCFYRAFTVNIVVYSFELSLSDSTTNPMIGQLPIWLFIINTLGEVHRSDILVINCYNLGIYCSVMFLCVFQLLHEEWANYGVMHKYQPVDLIRKYFGEQIGLYFAWLGVYTQLLIPPSVLGIIVFLYGILTVDTNVPSQETCNDSLNITMCPLCDGVCDYWRLSSVCSLARASYLFDNGATVLFAIFMSLWAAWFLEHWKRRQMYLKHTWDLTSLEDEEGDYSLAIIICIFICLYLTVIRRFLYFNINFKLFINFLCLQIFITFSAVFGVAVYRICMLSVWSMNPDPEAKASVRMTVTTTGIILNMLVVLVLEEVYGAIAVWLTELELPKTTEEFEERLIFKSFFLKSMNAFAPIFYVAFFKGRFAGRPGDYVYVFGDYRMEECAPPGCLIELCIQLSMIMLGKQLIQNNVFEILVPKLKKMYRTIQEQKGKNRGAEDEDSETEEKRPKQQFDKDFTLEPFEGVSPEYMEMIIQYGFVTLFVASFPLAPAFALLNNVIEIRLDAAKFVTEIRRPDAVRCKDIGIWYNILCGISKFSVITNAFVISFTSEFVPRMVYQYMYSVNGTMSGYTEHSLSYFDVSNFPSGTAPNTTLITGVSMCRYKDYRDPPWATDAYTFSKQYWSVLAAKLAFVIFFQNLAMFLSMLVAWMIPDVPRSLREQLKKENMLLMEFLLTQDQEAPRCLTLPPRQRAQGPEEHSKKPSHSTSFTKLEDRIPPSPSELKRNTPV</sequence>
<evidence type="ECO:0000313" key="12">
    <source>
        <dbReference type="Ensembl" id="ENSONIP00000037645.1"/>
    </source>
</evidence>
<evidence type="ECO:0000313" key="13">
    <source>
        <dbReference type="Proteomes" id="UP000005207"/>
    </source>
</evidence>
<feature type="transmembrane region" description="Helical" evidence="8">
    <location>
        <begin position="203"/>
        <end position="225"/>
    </location>
</feature>
<evidence type="ECO:0000256" key="3">
    <source>
        <dbReference type="ARBA" id="ARBA00022475"/>
    </source>
</evidence>
<comment type="similarity">
    <text evidence="2 8">Belongs to the anoctamin family.</text>
</comment>
<evidence type="ECO:0000256" key="5">
    <source>
        <dbReference type="ARBA" id="ARBA00022989"/>
    </source>
</evidence>
<proteinExistence type="inferred from homology"/>
<feature type="domain" description="Anoctamin dimerisation" evidence="11">
    <location>
        <begin position="53"/>
        <end position="150"/>
    </location>
</feature>
<keyword evidence="6 8" id="KW-0472">Membrane</keyword>
<feature type="transmembrane region" description="Helical" evidence="8">
    <location>
        <begin position="780"/>
        <end position="801"/>
    </location>
</feature>
<protein>
    <recommendedName>
        <fullName evidence="8">Anoctamin</fullName>
    </recommendedName>
</protein>
<feature type="region of interest" description="Disordered" evidence="9">
    <location>
        <begin position="582"/>
        <end position="601"/>
    </location>
</feature>
<evidence type="ECO:0000256" key="7">
    <source>
        <dbReference type="ARBA" id="ARBA00023180"/>
    </source>
</evidence>
<dbReference type="GeneTree" id="ENSGT00940000155840"/>
<comment type="subcellular location">
    <subcellularLocation>
        <location evidence="1">Cell membrane</location>
        <topology evidence="1">Multi-pass membrane protein</topology>
    </subcellularLocation>
    <subcellularLocation>
        <location evidence="8">Membrane</location>
        <topology evidence="8">Multi-pass membrane protein</topology>
    </subcellularLocation>
</comment>
<keyword evidence="4 8" id="KW-0812">Transmembrane</keyword>
<evidence type="ECO:0000259" key="10">
    <source>
        <dbReference type="Pfam" id="PF04547"/>
    </source>
</evidence>
<reference evidence="13" key="1">
    <citation type="submission" date="2012-01" db="EMBL/GenBank/DDBJ databases">
        <title>The Genome Sequence of Oreochromis niloticus (Nile Tilapia).</title>
        <authorList>
            <consortium name="Broad Institute Genome Assembly Team"/>
            <consortium name="Broad Institute Sequencing Platform"/>
            <person name="Di Palma F."/>
            <person name="Johnson J."/>
            <person name="Lander E.S."/>
            <person name="Lindblad-Toh K."/>
        </authorList>
    </citation>
    <scope>NUCLEOTIDE SEQUENCE [LARGE SCALE GENOMIC DNA]</scope>
</reference>
<dbReference type="Pfam" id="PF04547">
    <property type="entry name" value="Anoctamin"/>
    <property type="match status" value="1"/>
</dbReference>
<dbReference type="InterPro" id="IPR007632">
    <property type="entry name" value="Anoctamin"/>
</dbReference>
<feature type="region of interest" description="Disordered" evidence="9">
    <location>
        <begin position="26"/>
        <end position="47"/>
    </location>
</feature>
<reference evidence="12" key="3">
    <citation type="submission" date="2025-09" db="UniProtKB">
        <authorList>
            <consortium name="Ensembl"/>
        </authorList>
    </citation>
    <scope>IDENTIFICATION</scope>
</reference>
<evidence type="ECO:0000259" key="11">
    <source>
        <dbReference type="Pfam" id="PF16178"/>
    </source>
</evidence>
<keyword evidence="3" id="KW-1003">Cell membrane</keyword>